<organism evidence="1 2">
    <name type="scientific">Sphingobacterium multivorum</name>
    <dbReference type="NCBI Taxonomy" id="28454"/>
    <lineage>
        <taxon>Bacteria</taxon>
        <taxon>Pseudomonadati</taxon>
        <taxon>Bacteroidota</taxon>
        <taxon>Sphingobacteriia</taxon>
        <taxon>Sphingobacteriales</taxon>
        <taxon>Sphingobacteriaceae</taxon>
        <taxon>Sphingobacterium</taxon>
    </lineage>
</organism>
<sequence length="49" mass="5765">MNISPNDDVKCLMNFKRLNTKNKKYLQILTLFNKICNIEKKLHSSTLPI</sequence>
<evidence type="ECO:0000313" key="2">
    <source>
        <dbReference type="Proteomes" id="UP000432350"/>
    </source>
</evidence>
<proteinExistence type="predicted"/>
<dbReference type="EMBL" id="CABWMV010000024">
    <property type="protein sequence ID" value="VXC96116.1"/>
    <property type="molecule type" value="Genomic_DNA"/>
</dbReference>
<dbReference type="AlphaFoldDB" id="A0A654CR99"/>
<reference evidence="1 2" key="1">
    <citation type="submission" date="2019-10" db="EMBL/GenBank/DDBJ databases">
        <authorList>
            <person name="Karimi E."/>
        </authorList>
    </citation>
    <scope>NUCLEOTIDE SEQUENCE [LARGE SCALE GENOMIC DNA]</scope>
    <source>
        <strain evidence="1">Sphingobacterium sp. 8BC</strain>
    </source>
</reference>
<protein>
    <submittedName>
        <fullName evidence="1">Uncharacterized protein</fullName>
    </submittedName>
</protein>
<name>A0A654CR99_SPHMU</name>
<gene>
    <name evidence="1" type="ORF">SPHINGO8BC_51171</name>
</gene>
<evidence type="ECO:0000313" key="1">
    <source>
        <dbReference type="EMBL" id="VXC96116.1"/>
    </source>
</evidence>
<accession>A0A654CR99</accession>
<dbReference type="Proteomes" id="UP000432350">
    <property type="component" value="Unassembled WGS sequence"/>
</dbReference>